<dbReference type="Gene3D" id="1.20.1250.20">
    <property type="entry name" value="MFS general substrate transporter like domains"/>
    <property type="match status" value="1"/>
</dbReference>
<gene>
    <name evidence="9" type="ORF">ABZ071_17115</name>
</gene>
<dbReference type="InterPro" id="IPR036259">
    <property type="entry name" value="MFS_trans_sf"/>
</dbReference>
<dbReference type="InterPro" id="IPR011701">
    <property type="entry name" value="MFS"/>
</dbReference>
<feature type="region of interest" description="Disordered" evidence="6">
    <location>
        <begin position="393"/>
        <end position="444"/>
    </location>
</feature>
<accession>A0ABV2VLC7</accession>
<evidence type="ECO:0000256" key="4">
    <source>
        <dbReference type="ARBA" id="ARBA00022989"/>
    </source>
</evidence>
<feature type="transmembrane region" description="Helical" evidence="7">
    <location>
        <begin position="17"/>
        <end position="39"/>
    </location>
</feature>
<evidence type="ECO:0000256" key="5">
    <source>
        <dbReference type="ARBA" id="ARBA00023136"/>
    </source>
</evidence>
<organism evidence="9 10">
    <name type="scientific">Micromonospora fulviviridis</name>
    <dbReference type="NCBI Taxonomy" id="47860"/>
    <lineage>
        <taxon>Bacteria</taxon>
        <taxon>Bacillati</taxon>
        <taxon>Actinomycetota</taxon>
        <taxon>Actinomycetes</taxon>
        <taxon>Micromonosporales</taxon>
        <taxon>Micromonosporaceae</taxon>
        <taxon>Micromonospora</taxon>
    </lineage>
</organism>
<feature type="transmembrane region" description="Helical" evidence="7">
    <location>
        <begin position="255"/>
        <end position="276"/>
    </location>
</feature>
<feature type="transmembrane region" description="Helical" evidence="7">
    <location>
        <begin position="221"/>
        <end position="243"/>
    </location>
</feature>
<feature type="transmembrane region" description="Helical" evidence="7">
    <location>
        <begin position="307"/>
        <end position="329"/>
    </location>
</feature>
<dbReference type="Pfam" id="PF07690">
    <property type="entry name" value="MFS_1"/>
    <property type="match status" value="1"/>
</dbReference>
<evidence type="ECO:0000313" key="9">
    <source>
        <dbReference type="EMBL" id="MEU0153609.1"/>
    </source>
</evidence>
<keyword evidence="4 7" id="KW-1133">Transmembrane helix</keyword>
<keyword evidence="2" id="KW-1003">Cell membrane</keyword>
<comment type="caution">
    <text evidence="9">The sequence shown here is derived from an EMBL/GenBank/DDBJ whole genome shotgun (WGS) entry which is preliminary data.</text>
</comment>
<dbReference type="PANTHER" id="PTHR23513:SF6">
    <property type="entry name" value="MAJOR FACILITATOR SUPERFAMILY ASSOCIATED DOMAIN-CONTAINING PROTEIN"/>
    <property type="match status" value="1"/>
</dbReference>
<feature type="compositionally biased region" description="Pro residues" evidence="6">
    <location>
        <begin position="399"/>
        <end position="411"/>
    </location>
</feature>
<feature type="transmembrane region" description="Helical" evidence="7">
    <location>
        <begin position="102"/>
        <end position="119"/>
    </location>
</feature>
<dbReference type="PANTHER" id="PTHR23513">
    <property type="entry name" value="INTEGRAL MEMBRANE EFFLUX PROTEIN-RELATED"/>
    <property type="match status" value="1"/>
</dbReference>
<evidence type="ECO:0000256" key="1">
    <source>
        <dbReference type="ARBA" id="ARBA00004651"/>
    </source>
</evidence>
<evidence type="ECO:0000259" key="8">
    <source>
        <dbReference type="PROSITE" id="PS50850"/>
    </source>
</evidence>
<dbReference type="SUPFAM" id="SSF103473">
    <property type="entry name" value="MFS general substrate transporter"/>
    <property type="match status" value="1"/>
</dbReference>
<dbReference type="RefSeq" id="WP_355665409.1">
    <property type="nucleotide sequence ID" value="NZ_JBEXRX010000045.1"/>
</dbReference>
<feature type="transmembrane region" description="Helical" evidence="7">
    <location>
        <begin position="77"/>
        <end position="96"/>
    </location>
</feature>
<keyword evidence="5 7" id="KW-0472">Membrane</keyword>
<evidence type="ECO:0000256" key="6">
    <source>
        <dbReference type="SAM" id="MobiDB-lite"/>
    </source>
</evidence>
<evidence type="ECO:0000256" key="2">
    <source>
        <dbReference type="ARBA" id="ARBA00022475"/>
    </source>
</evidence>
<feature type="transmembrane region" description="Helical" evidence="7">
    <location>
        <begin position="341"/>
        <end position="364"/>
    </location>
</feature>
<dbReference type="PROSITE" id="PS50850">
    <property type="entry name" value="MFS"/>
    <property type="match status" value="1"/>
</dbReference>
<sequence>MSWGTTRVLGNRDAGRYLAGMLVSGFGTAAMLLVAGIWVKDLTGSSSLAGLVTLGTWGPTLVAPLIGVLADRFRRRPLLIGLHLAMAALLPVLLLVDTAARVWLIFAVMVAYGVSFVLIDSAEAALVPAVVPGELLGDFNGLRMTVNEGMKLVAPLAGAGLFAAYGGHPVVLLDAATFALAALLLTLIRVREAPPPPPEPWTRQLAEGVGHLRRHAVLRHLVVCAGAAMLLIGINGALAYAVVDDGLHRPPEFNGVLGTMQGVGSLVGGLAAGALLRRLGDRRVTAVATALLAAGLALRAAPSLVPVIAGTLAVGVGAPLVLITVWTAVQRETPNALVGRVSATVNTLTFGPGTLAVLAGAGLLELVDHRAIQLTGAAGAVLLAGWALRGGPRAGAPEGPHPAAPQGPRPGSPEDWSAAGAEEITPAPATPQAATPAAGTAERG</sequence>
<evidence type="ECO:0000313" key="10">
    <source>
        <dbReference type="Proteomes" id="UP001550348"/>
    </source>
</evidence>
<proteinExistence type="predicted"/>
<feature type="domain" description="Major facilitator superfamily (MFS) profile" evidence="8">
    <location>
        <begin position="1"/>
        <end position="194"/>
    </location>
</feature>
<name>A0ABV2VLC7_9ACTN</name>
<comment type="subcellular location">
    <subcellularLocation>
        <location evidence="1">Cell membrane</location>
        <topology evidence="1">Multi-pass membrane protein</topology>
    </subcellularLocation>
</comment>
<feature type="transmembrane region" description="Helical" evidence="7">
    <location>
        <begin position="283"/>
        <end position="301"/>
    </location>
</feature>
<feature type="compositionally biased region" description="Low complexity" evidence="6">
    <location>
        <begin position="418"/>
        <end position="444"/>
    </location>
</feature>
<reference evidence="9 10" key="1">
    <citation type="submission" date="2024-06" db="EMBL/GenBank/DDBJ databases">
        <title>The Natural Products Discovery Center: Release of the First 8490 Sequenced Strains for Exploring Actinobacteria Biosynthetic Diversity.</title>
        <authorList>
            <person name="Kalkreuter E."/>
            <person name="Kautsar S.A."/>
            <person name="Yang D."/>
            <person name="Bader C.D."/>
            <person name="Teijaro C.N."/>
            <person name="Fluegel L."/>
            <person name="Davis C.M."/>
            <person name="Simpson J.R."/>
            <person name="Lauterbach L."/>
            <person name="Steele A.D."/>
            <person name="Gui C."/>
            <person name="Meng S."/>
            <person name="Li G."/>
            <person name="Viehrig K."/>
            <person name="Ye F."/>
            <person name="Su P."/>
            <person name="Kiefer A.F."/>
            <person name="Nichols A."/>
            <person name="Cepeda A.J."/>
            <person name="Yan W."/>
            <person name="Fan B."/>
            <person name="Jiang Y."/>
            <person name="Adhikari A."/>
            <person name="Zheng C.-J."/>
            <person name="Schuster L."/>
            <person name="Cowan T.M."/>
            <person name="Smanski M.J."/>
            <person name="Chevrette M.G."/>
            <person name="De Carvalho L.P.S."/>
            <person name="Shen B."/>
        </authorList>
    </citation>
    <scope>NUCLEOTIDE SEQUENCE [LARGE SCALE GENOMIC DNA]</scope>
    <source>
        <strain evidence="9 10">NPDC006286</strain>
    </source>
</reference>
<evidence type="ECO:0000256" key="3">
    <source>
        <dbReference type="ARBA" id="ARBA00022692"/>
    </source>
</evidence>
<protein>
    <submittedName>
        <fullName evidence="9">MFS transporter</fullName>
    </submittedName>
</protein>
<evidence type="ECO:0000256" key="7">
    <source>
        <dbReference type="SAM" id="Phobius"/>
    </source>
</evidence>
<dbReference type="CDD" id="cd06173">
    <property type="entry name" value="MFS_MefA_like"/>
    <property type="match status" value="1"/>
</dbReference>
<feature type="transmembrane region" description="Helical" evidence="7">
    <location>
        <begin position="51"/>
        <end position="70"/>
    </location>
</feature>
<keyword evidence="10" id="KW-1185">Reference proteome</keyword>
<dbReference type="Proteomes" id="UP001550348">
    <property type="component" value="Unassembled WGS sequence"/>
</dbReference>
<keyword evidence="3 7" id="KW-0812">Transmembrane</keyword>
<dbReference type="EMBL" id="JBEXRX010000045">
    <property type="protein sequence ID" value="MEU0153609.1"/>
    <property type="molecule type" value="Genomic_DNA"/>
</dbReference>
<dbReference type="InterPro" id="IPR020846">
    <property type="entry name" value="MFS_dom"/>
</dbReference>